<protein>
    <recommendedName>
        <fullName evidence="1">VOC domain-containing protein</fullName>
    </recommendedName>
</protein>
<gene>
    <name evidence="2" type="ORF">GCM10010285_02800</name>
</gene>
<dbReference type="InterPro" id="IPR037523">
    <property type="entry name" value="VOC_core"/>
</dbReference>
<comment type="caution">
    <text evidence="2">The sequence shown here is derived from an EMBL/GenBank/DDBJ whole genome shotgun (WGS) entry which is preliminary data.</text>
</comment>
<dbReference type="Proteomes" id="UP000597853">
    <property type="component" value="Unassembled WGS sequence"/>
</dbReference>
<proteinExistence type="predicted"/>
<evidence type="ECO:0000313" key="3">
    <source>
        <dbReference type="Proteomes" id="UP000597853"/>
    </source>
</evidence>
<reference evidence="3" key="1">
    <citation type="journal article" date="2019" name="Int. J. Syst. Evol. Microbiol.">
        <title>The Global Catalogue of Microorganisms (GCM) 10K type strain sequencing project: providing services to taxonomists for standard genome sequencing and annotation.</title>
        <authorList>
            <consortium name="The Broad Institute Genomics Platform"/>
            <consortium name="The Broad Institute Genome Sequencing Center for Infectious Disease"/>
            <person name="Wu L."/>
            <person name="Ma J."/>
        </authorList>
    </citation>
    <scope>NUCLEOTIDE SEQUENCE [LARGE SCALE GENOMIC DNA]</scope>
    <source>
        <strain evidence="3">JCM 4416</strain>
    </source>
</reference>
<sequence>MEAERRAGYDCCRTPRRWSFRARWRPPSGGARTSLAVRCEGPAEVDALFAELVEAGVRAELRPWDAVWGQRYAVVLDPDGNMVDLFAPLPAHGR</sequence>
<dbReference type="PANTHER" id="PTHR36503">
    <property type="entry name" value="BLR2520 PROTEIN"/>
    <property type="match status" value="1"/>
</dbReference>
<dbReference type="PANTHER" id="PTHR36503:SF3">
    <property type="entry name" value="BLR0126 PROTEIN"/>
    <property type="match status" value="1"/>
</dbReference>
<dbReference type="PROSITE" id="PS51819">
    <property type="entry name" value="VOC"/>
    <property type="match status" value="1"/>
</dbReference>
<evidence type="ECO:0000259" key="1">
    <source>
        <dbReference type="PROSITE" id="PS51819"/>
    </source>
</evidence>
<organism evidence="2 3">
    <name type="scientific">Streptomyces pseudogriseolus</name>
    <name type="common">Streptomyces gancidicus</name>
    <name type="synonym">Streptomyces rubiginosus</name>
    <dbReference type="NCBI Taxonomy" id="36817"/>
    <lineage>
        <taxon>Bacteria</taxon>
        <taxon>Bacillati</taxon>
        <taxon>Actinomycetota</taxon>
        <taxon>Actinomycetes</taxon>
        <taxon>Kitasatosporales</taxon>
        <taxon>Streptomycetaceae</taxon>
        <taxon>Streptomyces</taxon>
        <taxon>Streptomyces pseudogriseolus group</taxon>
    </lineage>
</organism>
<dbReference type="EMBL" id="BMTX01000001">
    <property type="protein sequence ID" value="GGS28093.1"/>
    <property type="molecule type" value="Genomic_DNA"/>
</dbReference>
<dbReference type="InterPro" id="IPR004360">
    <property type="entry name" value="Glyas_Fos-R_dOase_dom"/>
</dbReference>
<keyword evidence="3" id="KW-1185">Reference proteome</keyword>
<dbReference type="InterPro" id="IPR029068">
    <property type="entry name" value="Glyas_Bleomycin-R_OHBP_Dase"/>
</dbReference>
<dbReference type="Gene3D" id="3.10.180.10">
    <property type="entry name" value="2,3-Dihydroxybiphenyl 1,2-Dioxygenase, domain 1"/>
    <property type="match status" value="1"/>
</dbReference>
<dbReference type="Pfam" id="PF00903">
    <property type="entry name" value="Glyoxalase"/>
    <property type="match status" value="1"/>
</dbReference>
<name>A0ABQ2SH31_STREZ</name>
<evidence type="ECO:0000313" key="2">
    <source>
        <dbReference type="EMBL" id="GGS28093.1"/>
    </source>
</evidence>
<dbReference type="SUPFAM" id="SSF54593">
    <property type="entry name" value="Glyoxalase/Bleomycin resistance protein/Dihydroxybiphenyl dioxygenase"/>
    <property type="match status" value="1"/>
</dbReference>
<accession>A0ABQ2SH31</accession>
<feature type="domain" description="VOC" evidence="1">
    <location>
        <begin position="1"/>
        <end position="88"/>
    </location>
</feature>